<keyword evidence="6" id="KW-1185">Reference proteome</keyword>
<evidence type="ECO:0000256" key="1">
    <source>
        <dbReference type="ARBA" id="ARBA00022729"/>
    </source>
</evidence>
<dbReference type="InterPro" id="IPR029051">
    <property type="entry name" value="DUF4352"/>
</dbReference>
<dbReference type="EMBL" id="JACHXF010000017">
    <property type="protein sequence ID" value="MBB3099047.1"/>
    <property type="molecule type" value="Genomic_DNA"/>
</dbReference>
<keyword evidence="3" id="KW-0472">Membrane</keyword>
<dbReference type="AlphaFoldDB" id="A0A7W5AMJ5"/>
<evidence type="ECO:0000259" key="4">
    <source>
        <dbReference type="Pfam" id="PF11611"/>
    </source>
</evidence>
<feature type="domain" description="DUF4352" evidence="4">
    <location>
        <begin position="77"/>
        <end position="200"/>
    </location>
</feature>
<gene>
    <name evidence="5" type="ORF">FHR83_006753</name>
</gene>
<organism evidence="5 6">
    <name type="scientific">Actinoplanes campanulatus</name>
    <dbReference type="NCBI Taxonomy" id="113559"/>
    <lineage>
        <taxon>Bacteria</taxon>
        <taxon>Bacillati</taxon>
        <taxon>Actinomycetota</taxon>
        <taxon>Actinomycetes</taxon>
        <taxon>Micromonosporales</taxon>
        <taxon>Micromonosporaceae</taxon>
        <taxon>Actinoplanes</taxon>
    </lineage>
</organism>
<keyword evidence="3" id="KW-1133">Transmembrane helix</keyword>
<evidence type="ECO:0000256" key="3">
    <source>
        <dbReference type="SAM" id="Phobius"/>
    </source>
</evidence>
<reference evidence="5 6" key="1">
    <citation type="submission" date="2020-08" db="EMBL/GenBank/DDBJ databases">
        <title>Genomic Encyclopedia of Type Strains, Phase III (KMG-III): the genomes of soil and plant-associated and newly described type strains.</title>
        <authorList>
            <person name="Whitman W."/>
        </authorList>
    </citation>
    <scope>NUCLEOTIDE SEQUENCE [LARGE SCALE GENOMIC DNA]</scope>
    <source>
        <strain evidence="5 6">CECT 3287</strain>
    </source>
</reference>
<dbReference type="Gene3D" id="2.60.40.1240">
    <property type="match status" value="1"/>
</dbReference>
<keyword evidence="1" id="KW-0732">Signal</keyword>
<comment type="caution">
    <text evidence="5">The sequence shown here is derived from an EMBL/GenBank/DDBJ whole genome shotgun (WGS) entry which is preliminary data.</text>
</comment>
<dbReference type="Proteomes" id="UP000590749">
    <property type="component" value="Unassembled WGS sequence"/>
</dbReference>
<dbReference type="InterPro" id="IPR029050">
    <property type="entry name" value="Immunoprotect_excell_Ig-like"/>
</dbReference>
<feature type="region of interest" description="Disordered" evidence="2">
    <location>
        <begin position="1"/>
        <end position="22"/>
    </location>
</feature>
<protein>
    <recommendedName>
        <fullName evidence="4">DUF4352 domain-containing protein</fullName>
    </recommendedName>
</protein>
<accession>A0A7W5AMJ5</accession>
<sequence length="206" mass="21617">MSHQQSSYPPATGDPYSAPPPPKKKRWPWIVAGVVVVGILGCVGLFTLVLGGTAKVVSDAATEMDDNNKGKNAAAGELGKPAKDGKFEFTVTGMKCGAKKVGGQFNEVRAQGEFCQVSVTVKNVGTSAEIFDSNSQKAYDEAGTEYSVDSAAELAVNDDNQTWLENINPGNKIKGVLVFDVPAGTKPATIVVHESMFTAGVRVPLA</sequence>
<evidence type="ECO:0000313" key="6">
    <source>
        <dbReference type="Proteomes" id="UP000590749"/>
    </source>
</evidence>
<proteinExistence type="predicted"/>
<evidence type="ECO:0000313" key="5">
    <source>
        <dbReference type="EMBL" id="MBB3099047.1"/>
    </source>
</evidence>
<evidence type="ECO:0000256" key="2">
    <source>
        <dbReference type="SAM" id="MobiDB-lite"/>
    </source>
</evidence>
<dbReference type="RefSeq" id="WP_183225127.1">
    <property type="nucleotide sequence ID" value="NZ_BMPW01000020.1"/>
</dbReference>
<dbReference type="Pfam" id="PF11611">
    <property type="entry name" value="DUF4352"/>
    <property type="match status" value="1"/>
</dbReference>
<keyword evidence="3" id="KW-0812">Transmembrane</keyword>
<name>A0A7W5AMJ5_9ACTN</name>
<feature type="transmembrane region" description="Helical" evidence="3">
    <location>
        <begin position="27"/>
        <end position="50"/>
    </location>
</feature>